<dbReference type="Ensembl" id="ENSCSAVT00000016200.1">
    <property type="protein sequence ID" value="ENSCSAVP00000016020.1"/>
    <property type="gene ID" value="ENSCSAVG00000009435.1"/>
</dbReference>
<sequence length="75" mass="8460">MGAASNLSTIVSQTAMIDSNASENSWLFENPTTQTKLIKAEVENEKILSQRFEEKLRNLLENPANSSFDYFDALF</sequence>
<reference evidence="2" key="1">
    <citation type="submission" date="2003-08" db="EMBL/GenBank/DDBJ databases">
        <authorList>
            <person name="Birren B."/>
            <person name="Nusbaum C."/>
            <person name="Abebe A."/>
            <person name="Abouelleil A."/>
            <person name="Adekoya E."/>
            <person name="Ait-zahra M."/>
            <person name="Allen N."/>
            <person name="Allen T."/>
            <person name="An P."/>
            <person name="Anderson M."/>
            <person name="Anderson S."/>
            <person name="Arachchi H."/>
            <person name="Armbruster J."/>
            <person name="Bachantsang P."/>
            <person name="Baldwin J."/>
            <person name="Barry A."/>
            <person name="Bayul T."/>
            <person name="Blitshsteyn B."/>
            <person name="Bloom T."/>
            <person name="Blye J."/>
            <person name="Boguslavskiy L."/>
            <person name="Borowsky M."/>
            <person name="Boukhgalter B."/>
            <person name="Brunache A."/>
            <person name="Butler J."/>
            <person name="Calixte N."/>
            <person name="Calvo S."/>
            <person name="Camarata J."/>
            <person name="Campo K."/>
            <person name="Chang J."/>
            <person name="Cheshatsang Y."/>
            <person name="Citroen M."/>
            <person name="Collymore A."/>
            <person name="Considine T."/>
            <person name="Cook A."/>
            <person name="Cooke P."/>
            <person name="Corum B."/>
            <person name="Cuomo C."/>
            <person name="David R."/>
            <person name="Dawoe T."/>
            <person name="Degray S."/>
            <person name="Dodge S."/>
            <person name="Dooley K."/>
            <person name="Dorje P."/>
            <person name="Dorjee K."/>
            <person name="Dorris L."/>
            <person name="Duffey N."/>
            <person name="Dupes A."/>
            <person name="Elkins T."/>
            <person name="Engels R."/>
            <person name="Erickson J."/>
            <person name="Farina A."/>
            <person name="Faro S."/>
            <person name="Ferreira P."/>
            <person name="Fischer H."/>
            <person name="Fitzgerald M."/>
            <person name="Foley K."/>
            <person name="Gage D."/>
            <person name="Galagan J."/>
            <person name="Gearin G."/>
            <person name="Gnerre S."/>
            <person name="Gnirke A."/>
            <person name="Goyette A."/>
            <person name="Graham J."/>
            <person name="Grandbois E."/>
            <person name="Gyaltsen K."/>
            <person name="Hafez N."/>
            <person name="Hagopian D."/>
            <person name="Hagos B."/>
            <person name="Hall J."/>
            <person name="Hatcher B."/>
            <person name="Heller A."/>
            <person name="Higgins H."/>
            <person name="Honan T."/>
            <person name="Horn A."/>
            <person name="Houde N."/>
            <person name="Hughes L."/>
            <person name="Hulme W."/>
            <person name="Husby E."/>
            <person name="Iliev I."/>
            <person name="Jaffe D."/>
            <person name="Jones C."/>
            <person name="Kamal M."/>
            <person name="Kamat A."/>
            <person name="Kamvysselis M."/>
            <person name="Karlsson E."/>
            <person name="Kells C."/>
            <person name="Kieu A."/>
            <person name="Kisner P."/>
            <person name="Kodira C."/>
            <person name="Kulbokas E."/>
            <person name="Labutti K."/>
            <person name="Lama D."/>
            <person name="Landers T."/>
            <person name="Leger J."/>
            <person name="Levine S."/>
            <person name="Lewis D."/>
            <person name="Lewis T."/>
            <person name="Lindblad-toh K."/>
            <person name="Liu X."/>
            <person name="Lokyitsang T."/>
            <person name="Lokyitsang Y."/>
            <person name="Lucien O."/>
            <person name="Lui A."/>
            <person name="Ma L.J."/>
            <person name="Mabbitt R."/>
            <person name="Macdonald J."/>
            <person name="Maclean C."/>
            <person name="Major J."/>
            <person name="Manning J."/>
            <person name="Marabella R."/>
            <person name="Maru K."/>
            <person name="Matthews C."/>
            <person name="Mauceli E."/>
            <person name="Mccarthy M."/>
            <person name="Mcdonough S."/>
            <person name="Mcghee T."/>
            <person name="Meldrim J."/>
            <person name="Meneus L."/>
            <person name="Mesirov J."/>
            <person name="Mihalev A."/>
            <person name="Mihova T."/>
            <person name="Mikkelsen T."/>
            <person name="Mlenga V."/>
            <person name="Moru K."/>
            <person name="Mozes J."/>
            <person name="Mulrain L."/>
            <person name="Munson G."/>
            <person name="Naylor J."/>
            <person name="Newes C."/>
            <person name="Nguyen C."/>
            <person name="Nguyen N."/>
            <person name="Nguyen T."/>
            <person name="Nicol R."/>
            <person name="Nielsen C."/>
            <person name="Nizzari M."/>
            <person name="Norbu C."/>
            <person name="Norbu N."/>
            <person name="O'donnell P."/>
            <person name="Okoawo O."/>
            <person name="O'leary S."/>
            <person name="Omotosho B."/>
            <person name="O'neill K."/>
            <person name="Osman S."/>
            <person name="Parker S."/>
            <person name="Perrin D."/>
            <person name="Phunkhang P."/>
            <person name="Piqani B."/>
            <person name="Purcell S."/>
            <person name="Rachupka T."/>
            <person name="Ramasamy U."/>
            <person name="Rameau R."/>
            <person name="Ray V."/>
            <person name="Raymond C."/>
            <person name="Retta R."/>
            <person name="Richardson S."/>
            <person name="Rise C."/>
            <person name="Rodriguez J."/>
            <person name="Rogers J."/>
            <person name="Rogov P."/>
            <person name="Rutman M."/>
            <person name="Schupbach R."/>
            <person name="Seaman C."/>
            <person name="Settipalli S."/>
            <person name="Sharpe T."/>
            <person name="Sheridan J."/>
            <person name="Sherpa N."/>
            <person name="Shi J."/>
            <person name="Smirnov S."/>
            <person name="Smith C."/>
            <person name="Sougnez C."/>
            <person name="Spencer B."/>
            <person name="Stalker J."/>
            <person name="Stange-thomann N."/>
            <person name="Stavropoulos S."/>
            <person name="Stetson K."/>
            <person name="Stone C."/>
            <person name="Stone S."/>
            <person name="Stubbs M."/>
            <person name="Talamas J."/>
            <person name="Tchuinga P."/>
            <person name="Tenzing P."/>
            <person name="Tesfaye S."/>
            <person name="Theodore J."/>
            <person name="Thoulutsang Y."/>
            <person name="Topham K."/>
            <person name="Towey S."/>
            <person name="Tsamla T."/>
            <person name="Tsomo N."/>
            <person name="Vallee D."/>
            <person name="Vassiliev H."/>
            <person name="Venkataraman V."/>
            <person name="Vinson J."/>
            <person name="Vo A."/>
            <person name="Wade C."/>
            <person name="Wang S."/>
            <person name="Wangchuk T."/>
            <person name="Wangdi T."/>
            <person name="Whittaker C."/>
            <person name="Wilkinson J."/>
            <person name="Wu Y."/>
            <person name="Wyman D."/>
            <person name="Yadav S."/>
            <person name="Yang S."/>
            <person name="Yang X."/>
            <person name="Yeager S."/>
            <person name="Yee E."/>
            <person name="Young G."/>
            <person name="Zainoun J."/>
            <person name="Zembeck L."/>
            <person name="Zimmer A."/>
            <person name="Zody M."/>
            <person name="Lander E."/>
        </authorList>
    </citation>
    <scope>NUCLEOTIDE SEQUENCE [LARGE SCALE GENOMIC DNA]</scope>
</reference>
<keyword evidence="2" id="KW-1185">Reference proteome</keyword>
<proteinExistence type="predicted"/>
<reference evidence="1" key="2">
    <citation type="submission" date="2025-08" db="UniProtKB">
        <authorList>
            <consortium name="Ensembl"/>
        </authorList>
    </citation>
    <scope>IDENTIFICATION</scope>
</reference>
<dbReference type="Proteomes" id="UP000007875">
    <property type="component" value="Unassembled WGS sequence"/>
</dbReference>
<evidence type="ECO:0000313" key="2">
    <source>
        <dbReference type="Proteomes" id="UP000007875"/>
    </source>
</evidence>
<dbReference type="AlphaFoldDB" id="H2ZEK4"/>
<name>H2ZEK4_CIOSA</name>
<dbReference type="HOGENOM" id="CLU_2670370_0_0_1"/>
<accession>H2ZEK4</accession>
<reference evidence="1" key="3">
    <citation type="submission" date="2025-09" db="UniProtKB">
        <authorList>
            <consortium name="Ensembl"/>
        </authorList>
    </citation>
    <scope>IDENTIFICATION</scope>
</reference>
<protein>
    <submittedName>
        <fullName evidence="1">Uncharacterized protein</fullName>
    </submittedName>
</protein>
<dbReference type="InParanoid" id="H2ZEK4"/>
<evidence type="ECO:0000313" key="1">
    <source>
        <dbReference type="Ensembl" id="ENSCSAVP00000016020.1"/>
    </source>
</evidence>
<organism evidence="1 2">
    <name type="scientific">Ciona savignyi</name>
    <name type="common">Pacific transparent sea squirt</name>
    <dbReference type="NCBI Taxonomy" id="51511"/>
    <lineage>
        <taxon>Eukaryota</taxon>
        <taxon>Metazoa</taxon>
        <taxon>Chordata</taxon>
        <taxon>Tunicata</taxon>
        <taxon>Ascidiacea</taxon>
        <taxon>Phlebobranchia</taxon>
        <taxon>Cionidae</taxon>
        <taxon>Ciona</taxon>
    </lineage>
</organism>